<proteinExistence type="predicted"/>
<dbReference type="Pfam" id="PF16884">
    <property type="entry name" value="ADH_N_2"/>
    <property type="match status" value="1"/>
</dbReference>
<organism evidence="4 5">
    <name type="scientific">Mycena rosella</name>
    <name type="common">Pink bonnet</name>
    <name type="synonym">Agaricus rosellus</name>
    <dbReference type="NCBI Taxonomy" id="1033263"/>
    <lineage>
        <taxon>Eukaryota</taxon>
        <taxon>Fungi</taxon>
        <taxon>Dikarya</taxon>
        <taxon>Basidiomycota</taxon>
        <taxon>Agaricomycotina</taxon>
        <taxon>Agaricomycetes</taxon>
        <taxon>Agaricomycetidae</taxon>
        <taxon>Agaricales</taxon>
        <taxon>Marasmiineae</taxon>
        <taxon>Mycenaceae</taxon>
        <taxon>Mycena</taxon>
    </lineage>
</organism>
<reference evidence="4" key="1">
    <citation type="submission" date="2023-03" db="EMBL/GenBank/DDBJ databases">
        <title>Massive genome expansion in bonnet fungi (Mycena s.s.) driven by repeated elements and novel gene families across ecological guilds.</title>
        <authorList>
            <consortium name="Lawrence Berkeley National Laboratory"/>
            <person name="Harder C.B."/>
            <person name="Miyauchi S."/>
            <person name="Viragh M."/>
            <person name="Kuo A."/>
            <person name="Thoen E."/>
            <person name="Andreopoulos B."/>
            <person name="Lu D."/>
            <person name="Skrede I."/>
            <person name="Drula E."/>
            <person name="Henrissat B."/>
            <person name="Morin E."/>
            <person name="Kohler A."/>
            <person name="Barry K."/>
            <person name="LaButti K."/>
            <person name="Morin E."/>
            <person name="Salamov A."/>
            <person name="Lipzen A."/>
            <person name="Mereny Z."/>
            <person name="Hegedus B."/>
            <person name="Baldrian P."/>
            <person name="Stursova M."/>
            <person name="Weitz H."/>
            <person name="Taylor A."/>
            <person name="Grigoriev I.V."/>
            <person name="Nagy L.G."/>
            <person name="Martin F."/>
            <person name="Kauserud H."/>
        </authorList>
    </citation>
    <scope>NUCLEOTIDE SEQUENCE</scope>
    <source>
        <strain evidence="4">CBHHK067</strain>
    </source>
</reference>
<evidence type="ECO:0000313" key="4">
    <source>
        <dbReference type="EMBL" id="KAJ7692617.1"/>
    </source>
</evidence>
<feature type="domain" description="Oxidoreductase N-terminal" evidence="3">
    <location>
        <begin position="40"/>
        <end position="103"/>
    </location>
</feature>
<dbReference type="SUPFAM" id="SSF51735">
    <property type="entry name" value="NAD(P)-binding Rossmann-fold domains"/>
    <property type="match status" value="1"/>
</dbReference>
<dbReference type="Gene3D" id="3.40.50.720">
    <property type="entry name" value="NAD(P)-binding Rossmann-like Domain"/>
    <property type="match status" value="1"/>
</dbReference>
<feature type="domain" description="Alcohol dehydrogenase-like C-terminal" evidence="2">
    <location>
        <begin position="162"/>
        <end position="245"/>
    </location>
</feature>
<dbReference type="SUPFAM" id="SSF50129">
    <property type="entry name" value="GroES-like"/>
    <property type="match status" value="1"/>
</dbReference>
<dbReference type="GO" id="GO:0016628">
    <property type="term" value="F:oxidoreductase activity, acting on the CH-CH group of donors, NAD or NADP as acceptor"/>
    <property type="evidence" value="ECO:0007669"/>
    <property type="project" value="InterPro"/>
</dbReference>
<dbReference type="AlphaFoldDB" id="A0AAD7DIT3"/>
<evidence type="ECO:0000313" key="5">
    <source>
        <dbReference type="Proteomes" id="UP001221757"/>
    </source>
</evidence>
<gene>
    <name evidence="4" type="ORF">B0H17DRAFT_1168982</name>
</gene>
<protein>
    <submittedName>
        <fullName evidence="4">Chaperonin 10-like protein</fullName>
    </submittedName>
</protein>
<evidence type="ECO:0000256" key="1">
    <source>
        <dbReference type="ARBA" id="ARBA00023002"/>
    </source>
</evidence>
<dbReference type="InterPro" id="IPR036291">
    <property type="entry name" value="NAD(P)-bd_dom_sf"/>
</dbReference>
<dbReference type="InterPro" id="IPR013149">
    <property type="entry name" value="ADH-like_C"/>
</dbReference>
<dbReference type="PANTHER" id="PTHR43205">
    <property type="entry name" value="PROSTAGLANDIN REDUCTASE"/>
    <property type="match status" value="1"/>
</dbReference>
<keyword evidence="1" id="KW-0560">Oxidoreductase</keyword>
<comment type="caution">
    <text evidence="4">The sequence shown here is derived from an EMBL/GenBank/DDBJ whole genome shotgun (WGS) entry which is preliminary data.</text>
</comment>
<dbReference type="Gene3D" id="3.90.180.10">
    <property type="entry name" value="Medium-chain alcohol dehydrogenases, catalytic domain"/>
    <property type="match status" value="1"/>
</dbReference>
<dbReference type="EMBL" id="JARKIE010000051">
    <property type="protein sequence ID" value="KAJ7692617.1"/>
    <property type="molecule type" value="Genomic_DNA"/>
</dbReference>
<evidence type="ECO:0000259" key="3">
    <source>
        <dbReference type="Pfam" id="PF16884"/>
    </source>
</evidence>
<accession>A0AAD7DIT3</accession>
<dbReference type="CDD" id="cd05288">
    <property type="entry name" value="PGDH"/>
    <property type="match status" value="1"/>
</dbReference>
<sequence length="314" mass="34575">MSPIINGRVLFNSIPNGYPIPGETTVYDTTQTIDVETHSLDGGFLVKTLVLSIDPYQRGRMRSPEKESYVAAFKIGQPITGFGVGVVLRSENTEVAPGKYVYGAEFHSVAPQLMGFEFLEKNPDLPWTVYVGAAGMPGAKSLPPLFNQEANNGETAFVTTGAGPLAKRDGLKVIASAGSEEKVQFMKDIGADVAFNYKTTNTREVLAREGPIDIYWDNVAGEVLDAALENAAVYGRFIECGMISEYQAGRRQVLDAQRSRGLSSHEIQRRVLCDSALRTPNGELKYLEDVSYGLDKVGDFCSRCRRERTRGRRW</sequence>
<dbReference type="InterPro" id="IPR011032">
    <property type="entry name" value="GroES-like_sf"/>
</dbReference>
<dbReference type="InterPro" id="IPR041694">
    <property type="entry name" value="ADH_N_2"/>
</dbReference>
<dbReference type="InterPro" id="IPR045010">
    <property type="entry name" value="MDR_fam"/>
</dbReference>
<dbReference type="PANTHER" id="PTHR43205:SF7">
    <property type="entry name" value="PROSTAGLANDIN REDUCTASE 1"/>
    <property type="match status" value="1"/>
</dbReference>
<name>A0AAD7DIT3_MYCRO</name>
<keyword evidence="5" id="KW-1185">Reference proteome</keyword>
<evidence type="ECO:0000259" key="2">
    <source>
        <dbReference type="Pfam" id="PF00107"/>
    </source>
</evidence>
<dbReference type="Pfam" id="PF00107">
    <property type="entry name" value="ADH_zinc_N"/>
    <property type="match status" value="1"/>
</dbReference>
<dbReference type="Proteomes" id="UP001221757">
    <property type="component" value="Unassembled WGS sequence"/>
</dbReference>